<evidence type="ECO:0000313" key="1">
    <source>
        <dbReference type="EMBL" id="PHJ15579.1"/>
    </source>
</evidence>
<dbReference type="Proteomes" id="UP000221165">
    <property type="component" value="Unassembled WGS sequence"/>
</dbReference>
<accession>A0A2C6KEL6</accession>
<protein>
    <submittedName>
        <fullName evidence="1">Uncharacterized protein</fullName>
    </submittedName>
</protein>
<keyword evidence="2" id="KW-1185">Reference proteome</keyword>
<reference evidence="1 2" key="1">
    <citation type="journal article" date="2017" name="Int. J. Parasitol.">
        <title>The genome of the protozoan parasite Cystoisospora suis and a reverse vaccinology approach to identify vaccine candidates.</title>
        <authorList>
            <person name="Palmieri N."/>
            <person name="Shrestha A."/>
            <person name="Ruttkowski B."/>
            <person name="Beck T."/>
            <person name="Vogl C."/>
            <person name="Tomley F."/>
            <person name="Blake D.P."/>
            <person name="Joachim A."/>
        </authorList>
    </citation>
    <scope>NUCLEOTIDE SEQUENCE [LARGE SCALE GENOMIC DNA]</scope>
    <source>
        <strain evidence="1 2">Wien I</strain>
    </source>
</reference>
<dbReference type="AlphaFoldDB" id="A0A2C6KEL6"/>
<organism evidence="1 2">
    <name type="scientific">Cystoisospora suis</name>
    <dbReference type="NCBI Taxonomy" id="483139"/>
    <lineage>
        <taxon>Eukaryota</taxon>
        <taxon>Sar</taxon>
        <taxon>Alveolata</taxon>
        <taxon>Apicomplexa</taxon>
        <taxon>Conoidasida</taxon>
        <taxon>Coccidia</taxon>
        <taxon>Eucoccidiorida</taxon>
        <taxon>Eimeriorina</taxon>
        <taxon>Sarcocystidae</taxon>
        <taxon>Cystoisospora</taxon>
    </lineage>
</organism>
<dbReference type="VEuPathDB" id="ToxoDB:CSUI_010609"/>
<gene>
    <name evidence="1" type="ORF">CSUI_010609</name>
</gene>
<proteinExistence type="predicted"/>
<sequence>MGLVTCLRKPNTSFRMGPPYREGYDAYGGMVCLTSATYSTGSLTFAGVCSSMAAPQWWGQLVSSVKSLYQSYTCASAFAARSSDVTLFLRLPLSATTAAAASSSCCSETPSPKRSNCTSSNFLFNFSICRIVCRSHRLLVTSSGTVTRPQIVGSVRVSQEMVCHTLSG</sequence>
<evidence type="ECO:0000313" key="2">
    <source>
        <dbReference type="Proteomes" id="UP000221165"/>
    </source>
</evidence>
<name>A0A2C6KEL6_9APIC</name>
<comment type="caution">
    <text evidence="1">The sequence shown here is derived from an EMBL/GenBank/DDBJ whole genome shotgun (WGS) entry which is preliminary data.</text>
</comment>
<dbReference type="GeneID" id="94433923"/>
<dbReference type="RefSeq" id="XP_067917311.1">
    <property type="nucleotide sequence ID" value="XM_068070712.1"/>
</dbReference>
<dbReference type="EMBL" id="MIGC01007854">
    <property type="protein sequence ID" value="PHJ15579.1"/>
    <property type="molecule type" value="Genomic_DNA"/>
</dbReference>